<name>A0A9X3N1P9_9ACTN</name>
<comment type="caution">
    <text evidence="10">The sequence shown here is derived from an EMBL/GenBank/DDBJ whole genome shotgun (WGS) entry which is preliminary data.</text>
</comment>
<dbReference type="InterPro" id="IPR001754">
    <property type="entry name" value="OMPdeCOase_dom"/>
</dbReference>
<dbReference type="Proteomes" id="UP001149140">
    <property type="component" value="Unassembled WGS sequence"/>
</dbReference>
<evidence type="ECO:0000259" key="9">
    <source>
        <dbReference type="SMART" id="SM00934"/>
    </source>
</evidence>
<feature type="compositionally biased region" description="Basic and acidic residues" evidence="8">
    <location>
        <begin position="328"/>
        <end position="338"/>
    </location>
</feature>
<gene>
    <name evidence="10" type="primary">pyrF</name>
    <name evidence="10" type="ORF">OM076_34610</name>
</gene>
<feature type="compositionally biased region" description="Polar residues" evidence="8">
    <location>
        <begin position="311"/>
        <end position="324"/>
    </location>
</feature>
<dbReference type="InterPro" id="IPR011060">
    <property type="entry name" value="RibuloseP-bd_barrel"/>
</dbReference>
<evidence type="ECO:0000256" key="2">
    <source>
        <dbReference type="ARBA" id="ARBA00008847"/>
    </source>
</evidence>
<dbReference type="AlphaFoldDB" id="A0A9X3N1P9"/>
<dbReference type="SUPFAM" id="SSF51366">
    <property type="entry name" value="Ribulose-phoshate binding barrel"/>
    <property type="match status" value="1"/>
</dbReference>
<organism evidence="10 11">
    <name type="scientific">Solirubrobacter ginsenosidimutans</name>
    <dbReference type="NCBI Taxonomy" id="490573"/>
    <lineage>
        <taxon>Bacteria</taxon>
        <taxon>Bacillati</taxon>
        <taxon>Actinomycetota</taxon>
        <taxon>Thermoleophilia</taxon>
        <taxon>Solirubrobacterales</taxon>
        <taxon>Solirubrobacteraceae</taxon>
        <taxon>Solirubrobacter</taxon>
    </lineage>
</organism>
<dbReference type="CDD" id="cd04725">
    <property type="entry name" value="OMP_decarboxylase_like"/>
    <property type="match status" value="1"/>
</dbReference>
<dbReference type="GO" id="GO:0009220">
    <property type="term" value="P:pyrimidine ribonucleotide biosynthetic process"/>
    <property type="evidence" value="ECO:0007669"/>
    <property type="project" value="UniProtKB-UniRule"/>
</dbReference>
<keyword evidence="11" id="KW-1185">Reference proteome</keyword>
<keyword evidence="4" id="KW-0665">Pyrimidine biosynthesis</keyword>
<sequence length="344" mass="35058">MTARHGNGSGRPAPRPNFGDRLTEAVAARESQIVLGIDPDPAKLWPAAVEATSEARARLASTLSEAEDAAGGVGETPSGSRAAGVISRLETAAAVLAHCRALVDAAAPAVVAVKPQLACFERLGAPGWLALEHVCEHARSRGLLVLADGKRGDVPVTAAAYGQALVSSTPSPFGPVSGLLADAFTANPLLGRDALAPMIASARAANAGAFVLVRTSNPGAADILDLELATGERLWERLAQLVDELGDEGPSGLKDVGAVTGATEPQHLARLRELMPHTPFLLPGIGAQGGDVAALAPAFAPGRAGGLITSSRSIANAHQNSGSSPPDAARKEAERLREQAWSLG</sequence>
<dbReference type="PROSITE" id="PS00156">
    <property type="entry name" value="OMPDECASE"/>
    <property type="match status" value="1"/>
</dbReference>
<evidence type="ECO:0000313" key="10">
    <source>
        <dbReference type="EMBL" id="MDA0165453.1"/>
    </source>
</evidence>
<feature type="region of interest" description="Disordered" evidence="8">
    <location>
        <begin position="311"/>
        <end position="344"/>
    </location>
</feature>
<evidence type="ECO:0000256" key="5">
    <source>
        <dbReference type="ARBA" id="ARBA00023239"/>
    </source>
</evidence>
<dbReference type="GO" id="GO:0004590">
    <property type="term" value="F:orotidine-5'-phosphate decarboxylase activity"/>
    <property type="evidence" value="ECO:0007669"/>
    <property type="project" value="UniProtKB-UniRule"/>
</dbReference>
<accession>A0A9X3N1P9</accession>
<evidence type="ECO:0000256" key="6">
    <source>
        <dbReference type="ARBA" id="ARBA00049157"/>
    </source>
</evidence>
<dbReference type="NCBIfam" id="TIGR02127">
    <property type="entry name" value="pyrF_sub2"/>
    <property type="match status" value="1"/>
</dbReference>
<evidence type="ECO:0000313" key="11">
    <source>
        <dbReference type="Proteomes" id="UP001149140"/>
    </source>
</evidence>
<dbReference type="GO" id="GO:0006207">
    <property type="term" value="P:'de novo' pyrimidine nucleobase biosynthetic process"/>
    <property type="evidence" value="ECO:0007669"/>
    <property type="project" value="InterPro"/>
</dbReference>
<evidence type="ECO:0000256" key="4">
    <source>
        <dbReference type="ARBA" id="ARBA00022975"/>
    </source>
</evidence>
<comment type="catalytic activity">
    <reaction evidence="6">
        <text>orotidine 5'-phosphate + H(+) = UMP + CO2</text>
        <dbReference type="Rhea" id="RHEA:11596"/>
        <dbReference type="ChEBI" id="CHEBI:15378"/>
        <dbReference type="ChEBI" id="CHEBI:16526"/>
        <dbReference type="ChEBI" id="CHEBI:57538"/>
        <dbReference type="ChEBI" id="CHEBI:57865"/>
        <dbReference type="EC" id="4.1.1.23"/>
    </reaction>
</comment>
<evidence type="ECO:0000256" key="3">
    <source>
        <dbReference type="ARBA" id="ARBA00022793"/>
    </source>
</evidence>
<evidence type="ECO:0000256" key="8">
    <source>
        <dbReference type="SAM" id="MobiDB-lite"/>
    </source>
</evidence>
<protein>
    <recommendedName>
        <fullName evidence="7">Orotidine-5'-phosphate decarboxylase</fullName>
        <ecNumber evidence="7">4.1.1.23</ecNumber>
    </recommendedName>
</protein>
<evidence type="ECO:0000256" key="1">
    <source>
        <dbReference type="ARBA" id="ARBA00004861"/>
    </source>
</evidence>
<evidence type="ECO:0000256" key="7">
    <source>
        <dbReference type="NCBIfam" id="TIGR02127"/>
    </source>
</evidence>
<dbReference type="InterPro" id="IPR018089">
    <property type="entry name" value="OMPdecase_AS"/>
</dbReference>
<comment type="similarity">
    <text evidence="2">Belongs to the OMP decarboxylase family. Type 2 subfamily.</text>
</comment>
<dbReference type="SMART" id="SM00934">
    <property type="entry name" value="OMPdecase"/>
    <property type="match status" value="1"/>
</dbReference>
<comment type="pathway">
    <text evidence="1">Pyrimidine metabolism; UMP biosynthesis via de novo pathway; UMP from orotate: step 2/2.</text>
</comment>
<feature type="domain" description="Orotidine 5'-phosphate decarboxylase" evidence="9">
    <location>
        <begin position="32"/>
        <end position="332"/>
    </location>
</feature>
<reference evidence="10" key="1">
    <citation type="submission" date="2022-10" db="EMBL/GenBank/DDBJ databases">
        <title>The WGS of Solirubrobacter ginsenosidimutans DSM 21036.</title>
        <authorList>
            <person name="Jiang Z."/>
        </authorList>
    </citation>
    <scope>NUCLEOTIDE SEQUENCE</scope>
    <source>
        <strain evidence="10">DSM 21036</strain>
    </source>
</reference>
<dbReference type="PANTHER" id="PTHR43375">
    <property type="entry name" value="OROTIDINE 5'-PHOSPHATE DECARBOXYLASE"/>
    <property type="match status" value="1"/>
</dbReference>
<dbReference type="Gene3D" id="3.20.20.70">
    <property type="entry name" value="Aldolase class I"/>
    <property type="match status" value="1"/>
</dbReference>
<dbReference type="EC" id="4.1.1.23" evidence="7"/>
<dbReference type="RefSeq" id="WP_270044712.1">
    <property type="nucleotide sequence ID" value="NZ_JAPDOD010000047.1"/>
</dbReference>
<proteinExistence type="inferred from homology"/>
<dbReference type="InterPro" id="IPR011995">
    <property type="entry name" value="OMPdecase_type-2"/>
</dbReference>
<dbReference type="Pfam" id="PF00215">
    <property type="entry name" value="OMPdecase"/>
    <property type="match status" value="1"/>
</dbReference>
<keyword evidence="3" id="KW-0210">Decarboxylase</keyword>
<keyword evidence="5 10" id="KW-0456">Lyase</keyword>
<dbReference type="PANTHER" id="PTHR43375:SF1">
    <property type="entry name" value="OROTIDINE 5'-PHOSPHATE DECARBOXYLASE"/>
    <property type="match status" value="1"/>
</dbReference>
<dbReference type="EMBL" id="JAPDOD010000047">
    <property type="protein sequence ID" value="MDA0165453.1"/>
    <property type="molecule type" value="Genomic_DNA"/>
</dbReference>
<dbReference type="InterPro" id="IPR013785">
    <property type="entry name" value="Aldolase_TIM"/>
</dbReference>